<keyword evidence="7" id="KW-1185">Reference proteome</keyword>
<dbReference type="RefSeq" id="WP_091669865.1">
    <property type="nucleotide sequence ID" value="NZ_FOKG01000002.1"/>
</dbReference>
<dbReference type="InterPro" id="IPR006076">
    <property type="entry name" value="FAD-dep_OxRdtase"/>
</dbReference>
<evidence type="ECO:0000259" key="5">
    <source>
        <dbReference type="Pfam" id="PF01266"/>
    </source>
</evidence>
<sequence length="371" mass="37822">MRVIVIGSGIAGASAAYHLARAGVEVVIVDAVHPGRATDAGAGIVSPWTSRGLDGALYDLAERAAVHYRDLVGQLEEDSGQGCSFEIAGGMVVSADADELAEAQQRIAARARLSPYAGTVRRLDPGEARELFPPLAPGLGAVHITGAGRVDGRVLRRALLGAAAGHGAVFHEGVAHLREAGGRVGGVEVAGRSLGADGVVVAAGAWSPALVAPLGVRLAMSPQRGQISHFAVPDVDTAAWPVVLPVSSHYMLAFPGSRVVAGATRETGAGFDHRITAAGQREVLEHALTVAPGLAEATLLETRVGFRPLSADGAPLLGPLDSHPEVYVVSGFGPSGLTLGPYAGLLAATELTGTAAPLDLGPLRPERITSR</sequence>
<evidence type="ECO:0000313" key="7">
    <source>
        <dbReference type="Proteomes" id="UP000243799"/>
    </source>
</evidence>
<dbReference type="Gene3D" id="3.30.9.10">
    <property type="entry name" value="D-Amino Acid Oxidase, subunit A, domain 2"/>
    <property type="match status" value="1"/>
</dbReference>
<dbReference type="GO" id="GO:0016491">
    <property type="term" value="F:oxidoreductase activity"/>
    <property type="evidence" value="ECO:0007669"/>
    <property type="project" value="UniProtKB-KW"/>
</dbReference>
<name>A0A1I0WK46_9PSEU</name>
<organism evidence="6 7">
    <name type="scientific">Amycolatopsis marina</name>
    <dbReference type="NCBI Taxonomy" id="490629"/>
    <lineage>
        <taxon>Bacteria</taxon>
        <taxon>Bacillati</taxon>
        <taxon>Actinomycetota</taxon>
        <taxon>Actinomycetes</taxon>
        <taxon>Pseudonocardiales</taxon>
        <taxon>Pseudonocardiaceae</taxon>
        <taxon>Amycolatopsis</taxon>
    </lineage>
</organism>
<comment type="cofactor">
    <cofactor evidence="1">
        <name>FAD</name>
        <dbReference type="ChEBI" id="CHEBI:57692"/>
    </cofactor>
</comment>
<evidence type="ECO:0000256" key="4">
    <source>
        <dbReference type="ARBA" id="ARBA00023002"/>
    </source>
</evidence>
<feature type="domain" description="FAD dependent oxidoreductase" evidence="5">
    <location>
        <begin position="2"/>
        <end position="348"/>
    </location>
</feature>
<accession>A0A1I0WK46</accession>
<dbReference type="EMBL" id="FOKG01000002">
    <property type="protein sequence ID" value="SFA88598.1"/>
    <property type="molecule type" value="Genomic_DNA"/>
</dbReference>
<dbReference type="PANTHER" id="PTHR13847:SF286">
    <property type="entry name" value="D-AMINO ACID DEHYDROGENASE"/>
    <property type="match status" value="1"/>
</dbReference>
<dbReference type="AlphaFoldDB" id="A0A1I0WK46"/>
<dbReference type="PANTHER" id="PTHR13847">
    <property type="entry name" value="SARCOSINE DEHYDROGENASE-RELATED"/>
    <property type="match status" value="1"/>
</dbReference>
<dbReference type="STRING" id="490629.SAMN05216266_1024"/>
<dbReference type="SUPFAM" id="SSF54373">
    <property type="entry name" value="FAD-linked reductases, C-terminal domain"/>
    <property type="match status" value="1"/>
</dbReference>
<dbReference type="Proteomes" id="UP000243799">
    <property type="component" value="Unassembled WGS sequence"/>
</dbReference>
<evidence type="ECO:0000256" key="1">
    <source>
        <dbReference type="ARBA" id="ARBA00001974"/>
    </source>
</evidence>
<dbReference type="SUPFAM" id="SSF51905">
    <property type="entry name" value="FAD/NAD(P)-binding domain"/>
    <property type="match status" value="1"/>
</dbReference>
<reference evidence="7" key="1">
    <citation type="submission" date="2016-10" db="EMBL/GenBank/DDBJ databases">
        <authorList>
            <person name="Varghese N."/>
            <person name="Submissions S."/>
        </authorList>
    </citation>
    <scope>NUCLEOTIDE SEQUENCE [LARGE SCALE GENOMIC DNA]</scope>
    <source>
        <strain evidence="7">CGMCC 4.3568</strain>
    </source>
</reference>
<keyword evidence="3" id="KW-0285">Flavoprotein</keyword>
<dbReference type="OrthoDB" id="9806257at2"/>
<comment type="similarity">
    <text evidence="2">Belongs to the DadA oxidoreductase family.</text>
</comment>
<dbReference type="InterPro" id="IPR036188">
    <property type="entry name" value="FAD/NAD-bd_sf"/>
</dbReference>
<gene>
    <name evidence="6" type="ORF">SAMN05216266_1024</name>
</gene>
<dbReference type="GO" id="GO:0005737">
    <property type="term" value="C:cytoplasm"/>
    <property type="evidence" value="ECO:0007669"/>
    <property type="project" value="TreeGrafter"/>
</dbReference>
<evidence type="ECO:0000313" key="6">
    <source>
        <dbReference type="EMBL" id="SFA88598.1"/>
    </source>
</evidence>
<protein>
    <submittedName>
        <fullName evidence="6">D-amino-acid dehydrogenase</fullName>
    </submittedName>
</protein>
<evidence type="ECO:0000256" key="3">
    <source>
        <dbReference type="ARBA" id="ARBA00022630"/>
    </source>
</evidence>
<keyword evidence="4" id="KW-0560">Oxidoreductase</keyword>
<evidence type="ECO:0000256" key="2">
    <source>
        <dbReference type="ARBA" id="ARBA00009410"/>
    </source>
</evidence>
<proteinExistence type="inferred from homology"/>
<dbReference type="Gene3D" id="3.50.50.60">
    <property type="entry name" value="FAD/NAD(P)-binding domain"/>
    <property type="match status" value="1"/>
</dbReference>
<dbReference type="Pfam" id="PF01266">
    <property type="entry name" value="DAO"/>
    <property type="match status" value="1"/>
</dbReference>